<proteinExistence type="predicted"/>
<protein>
    <submittedName>
        <fullName evidence="1">WSSV048</fullName>
    </submittedName>
</protein>
<sequence length="170" mass="19016">MMRLYEEETSSAEKLCVTPAFREFLGCGRTATDVPVFKVAFITNASLMGLKVIFYPTILEEERLAAVSDTENVVLLKSILKVQLELLSECMPRIVERVESMIKKTVACFKIDIGGSDNWNLPGHCKVSDTAFPYHHAQLVGEKKNILSISNENMVTSLGVVKADRAEEWM</sequence>
<reference evidence="1" key="1">
    <citation type="submission" date="2017-12" db="EMBL/GenBank/DDBJ databases">
        <authorList>
            <person name="Katneni V.K."/>
            <person name="Shekhar M.S."/>
            <person name="Otta S.K."/>
            <person name="Karthic K."/>
            <person name="Jangam A.K."/>
            <person name="Gopikrishna G."/>
            <person name="Vijayan K.K."/>
        </authorList>
    </citation>
    <scope>NUCLEOTIDE SEQUENCE [LARGE SCALE GENOMIC DNA]</scope>
    <source>
        <strain evidence="1">IN_AP4RU</strain>
    </source>
</reference>
<reference evidence="1" key="2">
    <citation type="journal article" date="2018" name="Genome Announc.">
        <title>First Report of a Complete Genome Sequence of White spot syndrome virus from India.</title>
        <authorList>
            <person name="Vinaya Kumar K."/>
            <person name="Shekhar M.S."/>
            <person name="Otta S.K."/>
            <person name="Karthic K."/>
            <person name="Ashok Kumar J."/>
            <person name="Gopikrishna G."/>
            <person name="Vijayan K.K."/>
        </authorList>
    </citation>
    <scope>NUCLEOTIDE SEQUENCE</scope>
    <source>
        <strain evidence="1">IN_AP4RU</strain>
    </source>
</reference>
<evidence type="ECO:0000313" key="1">
    <source>
        <dbReference type="EMBL" id="AUO14921.1"/>
    </source>
</evidence>
<dbReference type="EMBL" id="MG702567">
    <property type="protein sequence ID" value="AUO14921.1"/>
    <property type="molecule type" value="Genomic_DNA"/>
</dbReference>
<dbReference type="Proteomes" id="UP000267352">
    <property type="component" value="Segment"/>
</dbReference>
<name>A0A2I6SBI5_9VIRU</name>
<accession>A0A2I6SBI5</accession>
<organism evidence="1">
    <name type="scientific">White spot syndrome virus</name>
    <dbReference type="NCBI Taxonomy" id="342409"/>
    <lineage>
        <taxon>Viruses</taxon>
        <taxon>Viruses incertae sedis</taxon>
        <taxon>Naldaviricetes</taxon>
        <taxon>Nimaviridae</taxon>
        <taxon>Whispovirus</taxon>
    </lineage>
</organism>